<keyword evidence="4" id="KW-0677">Repeat</keyword>
<dbReference type="PANTHER" id="PTHR48051:SF54">
    <property type="entry name" value="LEUCINE-RICH REPEAT-CONTAINING PROTEIN"/>
    <property type="match status" value="1"/>
</dbReference>
<name>A0A9E2W8W2_9BACT</name>
<evidence type="ECO:0000256" key="8">
    <source>
        <dbReference type="ARBA" id="ARBA00023134"/>
    </source>
</evidence>
<dbReference type="PROSITE" id="PS51424">
    <property type="entry name" value="ROC"/>
    <property type="match status" value="1"/>
</dbReference>
<dbReference type="Pfam" id="PF16095">
    <property type="entry name" value="COR-A"/>
    <property type="match status" value="1"/>
</dbReference>
<dbReference type="Proteomes" id="UP000812270">
    <property type="component" value="Unassembled WGS sequence"/>
</dbReference>
<reference evidence="10" key="1">
    <citation type="submission" date="2021-06" db="EMBL/GenBank/DDBJ databases">
        <authorList>
            <person name="Huq M.A."/>
        </authorList>
    </citation>
    <scope>NUCLEOTIDE SEQUENCE</scope>
    <source>
        <strain evidence="10">MAH-26</strain>
    </source>
</reference>
<keyword evidence="5" id="KW-0547">Nucleotide-binding</keyword>
<sequence>MVLEKKIKAKIDTVKKGEWGLLELRNCGLTEIPEEIFEMPYLTSIDFSNDDFCEEQNKNKIKELPDKIKHLTNLYRINLSGNAVSSISESLIKLKSFELLNLKNNKLTDFSAKIANMPSLKQLILDGNPFEMIPPEIVARGIESLRNFFIELEEKDFLYEAKLIIVGEGRVGKTCISKALIDPGFKLIDEESTEGININRWVIPKDEIQLINPRIQRDLQINIWDFGGQEIYHSTHQFFLTKRSMYMMVTESRKEDSHDDFYYWLNIIKLLGDKSPVTLVLNKCDQPTKELPVKEFSITFANIVDFKKISLKSGYEQTISDLRNNLKTIASNLPHIGNPLPKKWVNIRIELEGLKLAGKNYISEQQYLEICRSHYRKTESALFLSEYFHDLGVLLHFQDDIDLKDTVILNHEWLTTGVYKILDDQQVIDKKGKFSIEDLKRIWHEEEYRYKIRELITLMKNKKFDLCFELSNGEYLAPRLLPVDEIEHSWVDDPNNLRFEIHYQFMPKGILTRLIVKMNQDILDNNYWRYGVVLHYQGTKAIIREKYFENKISIQLSGVNKREFLFLIRKTINEIHRDFNKLEFKEMVPCICSQCKQSNEPYFYEFDLLLRYEMNNLAKIRCNNSLEEVGVLQLTTDVIKGRLSEEKMIFCENTNEALFRETAIANAVFCAEKDSASVFFQVRTRPQFFGLRDRDFLIDGEIEKIRKVYPNYFILDYYCIENYLYHPENIAELKLDGFDKKAYTQDLISQKNSRKLEIVSIFKKSRDGYQEFKIERENLRTKIDENEIIKYLESDDLETFLKSYSVKTYFKKTSIEKYNLKQTELVKTKWFLERMDKLMNRK</sequence>
<accession>A0A9E2W8W2</accession>
<dbReference type="GO" id="GO:0004674">
    <property type="term" value="F:protein serine/threonine kinase activity"/>
    <property type="evidence" value="ECO:0007669"/>
    <property type="project" value="UniProtKB-KW"/>
</dbReference>
<dbReference type="InterPro" id="IPR020859">
    <property type="entry name" value="ROC"/>
</dbReference>
<dbReference type="Pfam" id="PF25497">
    <property type="entry name" value="COR-B"/>
    <property type="match status" value="1"/>
</dbReference>
<keyword evidence="7" id="KW-0067">ATP-binding</keyword>
<dbReference type="GO" id="GO:0005737">
    <property type="term" value="C:cytoplasm"/>
    <property type="evidence" value="ECO:0007669"/>
    <property type="project" value="TreeGrafter"/>
</dbReference>
<evidence type="ECO:0000313" key="11">
    <source>
        <dbReference type="Proteomes" id="UP000812270"/>
    </source>
</evidence>
<dbReference type="InterPro" id="IPR003591">
    <property type="entry name" value="Leu-rich_rpt_typical-subtyp"/>
</dbReference>
<dbReference type="PANTHER" id="PTHR48051">
    <property type="match status" value="1"/>
</dbReference>
<dbReference type="InterPro" id="IPR001611">
    <property type="entry name" value="Leu-rich_rpt"/>
</dbReference>
<dbReference type="EMBL" id="JAHSPG010000014">
    <property type="protein sequence ID" value="MBV4359116.1"/>
    <property type="molecule type" value="Genomic_DNA"/>
</dbReference>
<dbReference type="AlphaFoldDB" id="A0A9E2W8W2"/>
<keyword evidence="6" id="KW-0418">Kinase</keyword>
<dbReference type="InterPro" id="IPR057263">
    <property type="entry name" value="COR-B"/>
</dbReference>
<evidence type="ECO:0000256" key="4">
    <source>
        <dbReference type="ARBA" id="ARBA00022737"/>
    </source>
</evidence>
<evidence type="ECO:0000313" key="10">
    <source>
        <dbReference type="EMBL" id="MBV4359116.1"/>
    </source>
</evidence>
<dbReference type="Pfam" id="PF13855">
    <property type="entry name" value="LRR_8"/>
    <property type="match status" value="1"/>
</dbReference>
<evidence type="ECO:0000259" key="9">
    <source>
        <dbReference type="PROSITE" id="PS51424"/>
    </source>
</evidence>
<evidence type="ECO:0000256" key="7">
    <source>
        <dbReference type="ARBA" id="ARBA00022840"/>
    </source>
</evidence>
<keyword evidence="8" id="KW-0342">GTP-binding</keyword>
<keyword evidence="3" id="KW-0808">Transferase</keyword>
<keyword evidence="11" id="KW-1185">Reference proteome</keyword>
<evidence type="ECO:0000256" key="6">
    <source>
        <dbReference type="ARBA" id="ARBA00022777"/>
    </source>
</evidence>
<proteinExistence type="predicted"/>
<evidence type="ECO:0000256" key="3">
    <source>
        <dbReference type="ARBA" id="ARBA00022679"/>
    </source>
</evidence>
<feature type="domain" description="Roc" evidence="9">
    <location>
        <begin position="154"/>
        <end position="333"/>
    </location>
</feature>
<keyword evidence="2" id="KW-0433">Leucine-rich repeat</keyword>
<gene>
    <name evidence="10" type="ORF">KTO63_18250</name>
</gene>
<protein>
    <recommendedName>
        <fullName evidence="9">Roc domain-containing protein</fullName>
    </recommendedName>
</protein>
<organism evidence="10 11">
    <name type="scientific">Pinibacter aurantiacus</name>
    <dbReference type="NCBI Taxonomy" id="2851599"/>
    <lineage>
        <taxon>Bacteria</taxon>
        <taxon>Pseudomonadati</taxon>
        <taxon>Bacteroidota</taxon>
        <taxon>Chitinophagia</taxon>
        <taxon>Chitinophagales</taxon>
        <taxon>Chitinophagaceae</taxon>
        <taxon>Pinibacter</taxon>
    </lineage>
</organism>
<evidence type="ECO:0000256" key="2">
    <source>
        <dbReference type="ARBA" id="ARBA00022614"/>
    </source>
</evidence>
<comment type="caution">
    <text evidence="10">The sequence shown here is derived from an EMBL/GenBank/DDBJ whole genome shotgun (WGS) entry which is preliminary data.</text>
</comment>
<dbReference type="SMART" id="SM00369">
    <property type="entry name" value="LRR_TYP"/>
    <property type="match status" value="2"/>
</dbReference>
<dbReference type="InterPro" id="IPR050216">
    <property type="entry name" value="LRR_domain-containing"/>
</dbReference>
<keyword evidence="1" id="KW-0723">Serine/threonine-protein kinase</keyword>
<dbReference type="Pfam" id="PF08477">
    <property type="entry name" value="Roc"/>
    <property type="match status" value="1"/>
</dbReference>
<evidence type="ECO:0000256" key="5">
    <source>
        <dbReference type="ARBA" id="ARBA00022741"/>
    </source>
</evidence>
<evidence type="ECO:0000256" key="1">
    <source>
        <dbReference type="ARBA" id="ARBA00022527"/>
    </source>
</evidence>
<dbReference type="InterPro" id="IPR032171">
    <property type="entry name" value="COR-A"/>
</dbReference>
<dbReference type="GO" id="GO:0005524">
    <property type="term" value="F:ATP binding"/>
    <property type="evidence" value="ECO:0007669"/>
    <property type="project" value="UniProtKB-KW"/>
</dbReference>
<dbReference type="RefSeq" id="WP_217792996.1">
    <property type="nucleotide sequence ID" value="NZ_JAHSPG010000014.1"/>
</dbReference>